<dbReference type="CDD" id="cd00067">
    <property type="entry name" value="GAL4"/>
    <property type="match status" value="1"/>
</dbReference>
<protein>
    <submittedName>
        <fullName evidence="10">Uncharacterized protein</fullName>
    </submittedName>
</protein>
<comment type="caution">
    <text evidence="10">The sequence shown here is derived from an EMBL/GenBank/DDBJ whole genome shotgun (WGS) entry which is preliminary data.</text>
</comment>
<keyword evidence="11" id="KW-1185">Reference proteome</keyword>
<evidence type="ECO:0000313" key="10">
    <source>
        <dbReference type="EMBL" id="KAK3300346.1"/>
    </source>
</evidence>
<feature type="region of interest" description="Disordered" evidence="7">
    <location>
        <begin position="1"/>
        <end position="59"/>
    </location>
</feature>
<feature type="compositionally biased region" description="Low complexity" evidence="7">
    <location>
        <begin position="187"/>
        <end position="200"/>
    </location>
</feature>
<dbReference type="PROSITE" id="PS00028">
    <property type="entry name" value="ZINC_FINGER_C2H2_1"/>
    <property type="match status" value="2"/>
</dbReference>
<feature type="compositionally biased region" description="Polar residues" evidence="7">
    <location>
        <begin position="23"/>
        <end position="41"/>
    </location>
</feature>
<evidence type="ECO:0000256" key="3">
    <source>
        <dbReference type="ARBA" id="ARBA00023015"/>
    </source>
</evidence>
<dbReference type="GeneID" id="87835076"/>
<feature type="region of interest" description="Disordered" evidence="7">
    <location>
        <begin position="213"/>
        <end position="232"/>
    </location>
</feature>
<reference evidence="10" key="2">
    <citation type="submission" date="2023-06" db="EMBL/GenBank/DDBJ databases">
        <authorList>
            <consortium name="Lawrence Berkeley National Laboratory"/>
            <person name="Haridas S."/>
            <person name="Hensen N."/>
            <person name="Bonometti L."/>
            <person name="Westerberg I."/>
            <person name="Brannstrom I.O."/>
            <person name="Guillou S."/>
            <person name="Cros-Aarteil S."/>
            <person name="Calhoun S."/>
            <person name="Kuo A."/>
            <person name="Mondo S."/>
            <person name="Pangilinan J."/>
            <person name="Riley R."/>
            <person name="Labutti K."/>
            <person name="Andreopoulos B."/>
            <person name="Lipzen A."/>
            <person name="Chen C."/>
            <person name="Yanf M."/>
            <person name="Daum C."/>
            <person name="Ng V."/>
            <person name="Clum A."/>
            <person name="Steindorff A."/>
            <person name="Ohm R."/>
            <person name="Martin F."/>
            <person name="Silar P."/>
            <person name="Natvig D."/>
            <person name="Lalanne C."/>
            <person name="Gautier V."/>
            <person name="Ament-Velasquez S.L."/>
            <person name="Kruys A."/>
            <person name="Hutchinson M.I."/>
            <person name="Powell A.J."/>
            <person name="Barry K."/>
            <person name="Miller A.N."/>
            <person name="Grigoriev I.V."/>
            <person name="Debuchy R."/>
            <person name="Gladieux P."/>
            <person name="Thoren M.H."/>
            <person name="Johannesson H."/>
        </authorList>
    </citation>
    <scope>NUCLEOTIDE SEQUENCE</scope>
    <source>
        <strain evidence="10">CBS 168.71</strain>
    </source>
</reference>
<evidence type="ECO:0000259" key="8">
    <source>
        <dbReference type="PROSITE" id="PS50048"/>
    </source>
</evidence>
<keyword evidence="3" id="KW-0805">Transcription regulation</keyword>
<feature type="compositionally biased region" description="Polar residues" evidence="7">
    <location>
        <begin position="170"/>
        <end position="179"/>
    </location>
</feature>
<keyword evidence="1" id="KW-0479">Metal-binding</keyword>
<evidence type="ECO:0000256" key="2">
    <source>
        <dbReference type="ARBA" id="ARBA00022833"/>
    </source>
</evidence>
<organism evidence="10 11">
    <name type="scientific">Chaetomium fimeti</name>
    <dbReference type="NCBI Taxonomy" id="1854472"/>
    <lineage>
        <taxon>Eukaryota</taxon>
        <taxon>Fungi</taxon>
        <taxon>Dikarya</taxon>
        <taxon>Ascomycota</taxon>
        <taxon>Pezizomycotina</taxon>
        <taxon>Sordariomycetes</taxon>
        <taxon>Sordariomycetidae</taxon>
        <taxon>Sordariales</taxon>
        <taxon>Chaetomiaceae</taxon>
        <taxon>Chaetomium</taxon>
    </lineage>
</organism>
<dbReference type="PANTHER" id="PTHR47660">
    <property type="entry name" value="TRANSCRIPTION FACTOR WITH C2H2 AND ZN(2)-CYS(6) DNA BINDING DOMAIN (EUROFUNG)-RELATED-RELATED"/>
    <property type="match status" value="1"/>
</dbReference>
<proteinExistence type="predicted"/>
<dbReference type="PROSITE" id="PS00463">
    <property type="entry name" value="ZN2_CY6_FUNGAL_1"/>
    <property type="match status" value="1"/>
</dbReference>
<gene>
    <name evidence="10" type="ORF">B0H64DRAFT_13118</name>
</gene>
<evidence type="ECO:0000256" key="4">
    <source>
        <dbReference type="ARBA" id="ARBA00023163"/>
    </source>
</evidence>
<dbReference type="EMBL" id="JAUEPN010000001">
    <property type="protein sequence ID" value="KAK3300346.1"/>
    <property type="molecule type" value="Genomic_DNA"/>
</dbReference>
<dbReference type="GO" id="GO:0008270">
    <property type="term" value="F:zinc ion binding"/>
    <property type="evidence" value="ECO:0007669"/>
    <property type="project" value="UniProtKB-KW"/>
</dbReference>
<dbReference type="AlphaFoldDB" id="A0AAE0LWK7"/>
<evidence type="ECO:0000256" key="1">
    <source>
        <dbReference type="ARBA" id="ARBA00022723"/>
    </source>
</evidence>
<evidence type="ECO:0000256" key="7">
    <source>
        <dbReference type="SAM" id="MobiDB-lite"/>
    </source>
</evidence>
<dbReference type="InterPro" id="IPR013087">
    <property type="entry name" value="Znf_C2H2_type"/>
</dbReference>
<dbReference type="SMART" id="SM00355">
    <property type="entry name" value="ZnF_C2H2"/>
    <property type="match status" value="2"/>
</dbReference>
<feature type="domain" description="C2H2-type" evidence="9">
    <location>
        <begin position="92"/>
        <end position="119"/>
    </location>
</feature>
<dbReference type="GO" id="GO:0000981">
    <property type="term" value="F:DNA-binding transcription factor activity, RNA polymerase II-specific"/>
    <property type="evidence" value="ECO:0007669"/>
    <property type="project" value="InterPro"/>
</dbReference>
<feature type="domain" description="C2H2-type" evidence="9">
    <location>
        <begin position="64"/>
        <end position="91"/>
    </location>
</feature>
<dbReference type="InterPro" id="IPR001138">
    <property type="entry name" value="Zn2Cys6_DnaBD"/>
</dbReference>
<dbReference type="Gene3D" id="4.10.240.10">
    <property type="entry name" value="Zn(2)-C6 fungal-type DNA-binding domain"/>
    <property type="match status" value="1"/>
</dbReference>
<sequence>MASPIEYIINPDPPQKPAHRVSGTHNPLVVTSGSASASQSAVRPGPGHHTQTHSGNQNQSHSLYQCADCLRRYSRPEHLQRHIASHTLGKRFTCDVCFKGFARADLLKRHRANHQEGNGNKRRRFNSVPSASRVGQACTACAKSRVKCEEIKPCTRCKTRGLACEVASSDDPTAYSTQLPKHRTGHTESTPESCCSLSSSAGQPQHRLPADLASSSYVRSTSPEDSKQDISPLAYPTYQGLQICTPEAPSTVAVQPPTDNLHGYSGGGAEYTEHEQPGPQFPDFLCDVLYEQPLGNPSRLPDAQGLSTLDFYDDANLDFNEFDFNLLNWNLDTAQVTPEDTVASEDPAGMTEMRSSLAKLWTESPWRWTPGKADNCYTEQSNLPLPSNDIGSPQTHNNRPAVDRVASDTLRPSCRDKILAIVLGTCRESRMASRVASSFPSADTMDSWINMFLAAHMSQTASWIHYGSFSLNSQWPEWLAVAAAAGAVLTPVPAVRRFGLALQEAIREFF</sequence>
<dbReference type="InterPro" id="IPR036236">
    <property type="entry name" value="Znf_C2H2_sf"/>
</dbReference>
<dbReference type="SUPFAM" id="SSF57667">
    <property type="entry name" value="beta-beta-alpha zinc fingers"/>
    <property type="match status" value="1"/>
</dbReference>
<dbReference type="SUPFAM" id="SSF57701">
    <property type="entry name" value="Zn2/Cys6 DNA-binding domain"/>
    <property type="match status" value="1"/>
</dbReference>
<evidence type="ECO:0000259" key="9">
    <source>
        <dbReference type="PROSITE" id="PS50157"/>
    </source>
</evidence>
<evidence type="ECO:0000313" key="11">
    <source>
        <dbReference type="Proteomes" id="UP001278766"/>
    </source>
</evidence>
<dbReference type="PANTHER" id="PTHR47660:SF2">
    <property type="entry name" value="TRANSCRIPTION FACTOR WITH C2H2 AND ZN(2)-CYS(6) DNA BINDING DOMAIN (EUROFUNG)"/>
    <property type="match status" value="1"/>
</dbReference>
<dbReference type="Pfam" id="PF00172">
    <property type="entry name" value="Zn_clus"/>
    <property type="match status" value="1"/>
</dbReference>
<evidence type="ECO:0000256" key="6">
    <source>
        <dbReference type="PROSITE-ProRule" id="PRU00042"/>
    </source>
</evidence>
<feature type="region of interest" description="Disordered" evidence="7">
    <location>
        <begin position="170"/>
        <end position="207"/>
    </location>
</feature>
<dbReference type="InterPro" id="IPR036864">
    <property type="entry name" value="Zn2-C6_fun-type_DNA-bd_sf"/>
</dbReference>
<accession>A0AAE0LWK7</accession>
<dbReference type="PROSITE" id="PS50048">
    <property type="entry name" value="ZN2_CY6_FUNGAL_2"/>
    <property type="match status" value="1"/>
</dbReference>
<keyword evidence="4" id="KW-0804">Transcription</keyword>
<dbReference type="Proteomes" id="UP001278766">
    <property type="component" value="Unassembled WGS sequence"/>
</dbReference>
<dbReference type="Pfam" id="PF00096">
    <property type="entry name" value="zf-C2H2"/>
    <property type="match status" value="2"/>
</dbReference>
<reference evidence="10" key="1">
    <citation type="journal article" date="2023" name="Mol. Phylogenet. Evol.">
        <title>Genome-scale phylogeny and comparative genomics of the fungal order Sordariales.</title>
        <authorList>
            <person name="Hensen N."/>
            <person name="Bonometti L."/>
            <person name="Westerberg I."/>
            <person name="Brannstrom I.O."/>
            <person name="Guillou S."/>
            <person name="Cros-Aarteil S."/>
            <person name="Calhoun S."/>
            <person name="Haridas S."/>
            <person name="Kuo A."/>
            <person name="Mondo S."/>
            <person name="Pangilinan J."/>
            <person name="Riley R."/>
            <person name="LaButti K."/>
            <person name="Andreopoulos B."/>
            <person name="Lipzen A."/>
            <person name="Chen C."/>
            <person name="Yan M."/>
            <person name="Daum C."/>
            <person name="Ng V."/>
            <person name="Clum A."/>
            <person name="Steindorff A."/>
            <person name="Ohm R.A."/>
            <person name="Martin F."/>
            <person name="Silar P."/>
            <person name="Natvig D.O."/>
            <person name="Lalanne C."/>
            <person name="Gautier V."/>
            <person name="Ament-Velasquez S.L."/>
            <person name="Kruys A."/>
            <person name="Hutchinson M.I."/>
            <person name="Powell A.J."/>
            <person name="Barry K."/>
            <person name="Miller A.N."/>
            <person name="Grigoriev I.V."/>
            <person name="Debuchy R."/>
            <person name="Gladieux P."/>
            <person name="Hiltunen Thoren M."/>
            <person name="Johannesson H."/>
        </authorList>
    </citation>
    <scope>NUCLEOTIDE SEQUENCE</scope>
    <source>
        <strain evidence="10">CBS 168.71</strain>
    </source>
</reference>
<keyword evidence="5" id="KW-0539">Nucleus</keyword>
<dbReference type="PROSITE" id="PS50157">
    <property type="entry name" value="ZINC_FINGER_C2H2_2"/>
    <property type="match status" value="2"/>
</dbReference>
<dbReference type="SMART" id="SM00066">
    <property type="entry name" value="GAL4"/>
    <property type="match status" value="1"/>
</dbReference>
<dbReference type="Gene3D" id="3.30.160.60">
    <property type="entry name" value="Classic Zinc Finger"/>
    <property type="match status" value="2"/>
</dbReference>
<dbReference type="RefSeq" id="XP_062663860.1">
    <property type="nucleotide sequence ID" value="XM_062798128.1"/>
</dbReference>
<name>A0AAE0LWK7_9PEZI</name>
<feature type="domain" description="Zn(2)-C6 fungal-type" evidence="8">
    <location>
        <begin position="137"/>
        <end position="166"/>
    </location>
</feature>
<evidence type="ECO:0000256" key="5">
    <source>
        <dbReference type="ARBA" id="ARBA00023242"/>
    </source>
</evidence>
<keyword evidence="6" id="KW-0863">Zinc-finger</keyword>
<keyword evidence="2" id="KW-0862">Zinc</keyword>